<evidence type="ECO:0000313" key="2">
    <source>
        <dbReference type="EMBL" id="SEL19039.1"/>
    </source>
</evidence>
<dbReference type="AlphaFoldDB" id="A0A1H7N6U7"/>
<protein>
    <submittedName>
        <fullName evidence="2">TonB-dependent Receptor Plug Domain</fullName>
    </submittedName>
</protein>
<dbReference type="PANTHER" id="PTHR47234">
    <property type="match status" value="1"/>
</dbReference>
<reference evidence="3" key="1">
    <citation type="submission" date="2016-10" db="EMBL/GenBank/DDBJ databases">
        <authorList>
            <person name="Varghese N."/>
            <person name="Submissions S."/>
        </authorList>
    </citation>
    <scope>NUCLEOTIDE SEQUENCE [LARGE SCALE GENOMIC DNA]</scope>
    <source>
        <strain evidence="3">CGMCC 1.9127</strain>
    </source>
</reference>
<feature type="domain" description="TonB-dependent receptor plug" evidence="1">
    <location>
        <begin position="4"/>
        <end position="35"/>
    </location>
</feature>
<name>A0A1H7N6U7_9GAMM</name>
<dbReference type="Pfam" id="PF07715">
    <property type="entry name" value="Plug"/>
    <property type="match status" value="1"/>
</dbReference>
<evidence type="ECO:0000313" key="3">
    <source>
        <dbReference type="Proteomes" id="UP000199297"/>
    </source>
</evidence>
<dbReference type="EMBL" id="FOBI01000007">
    <property type="protein sequence ID" value="SEL19039.1"/>
    <property type="molecule type" value="Genomic_DNA"/>
</dbReference>
<gene>
    <name evidence="2" type="ORF">SAMN05216262_10741</name>
</gene>
<keyword evidence="3" id="KW-1185">Reference proteome</keyword>
<dbReference type="PANTHER" id="PTHR47234:SF2">
    <property type="entry name" value="TONB-DEPENDENT RECEPTOR"/>
    <property type="match status" value="1"/>
</dbReference>
<sequence length="393" mass="43120">MLTDIGIIPTELVERVEVLTGGGSAVYGSDAVAGVVNFILKKDFEGTAIRAQAGGTDAGGASSRSMTITHGLNFDDGRGNFSMSVDYFDQSALYYKDRPGSANTKRYIPNPEDTGPNDGIPDQIIATDLTYPSFGANENVYGIWNGAAGGADWFQINNGESSLRTPAANTQDGWLATDGSGFDPLAWGMARNPYDRTNAYARFGYAFDEMSVAVDVMYSKTRSEDEIDPPFVWDTWQHVDTLAANGIAIPSSVQDNLDAYGDSWLLIPYTFDEAGGRGHKNEREYFSTSLTLEGDLNDNWMWDVYLTTGFTKAELKRENGLRNDRFNSGNFTLIGPCAEQGNCPSFSPFEPRLHKKLLTTLWRTTPPPLMLRVTALPLTFLVTSMNYLPVACK</sequence>
<accession>A0A1H7N6U7</accession>
<keyword evidence="2" id="KW-0675">Receptor</keyword>
<dbReference type="Gene3D" id="2.170.130.10">
    <property type="entry name" value="TonB-dependent receptor, plug domain"/>
    <property type="match status" value="1"/>
</dbReference>
<proteinExistence type="predicted"/>
<organism evidence="2 3">
    <name type="scientific">Colwellia chukchiensis</name>
    <dbReference type="NCBI Taxonomy" id="641665"/>
    <lineage>
        <taxon>Bacteria</taxon>
        <taxon>Pseudomonadati</taxon>
        <taxon>Pseudomonadota</taxon>
        <taxon>Gammaproteobacteria</taxon>
        <taxon>Alteromonadales</taxon>
        <taxon>Colwelliaceae</taxon>
        <taxon>Colwellia</taxon>
    </lineage>
</organism>
<dbReference type="RefSeq" id="WP_233143950.1">
    <property type="nucleotide sequence ID" value="NZ_FOBI01000007.1"/>
</dbReference>
<dbReference type="STRING" id="641665.GCA_002104455_03421"/>
<dbReference type="SUPFAM" id="SSF56935">
    <property type="entry name" value="Porins"/>
    <property type="match status" value="1"/>
</dbReference>
<dbReference type="InterPro" id="IPR037066">
    <property type="entry name" value="Plug_dom_sf"/>
</dbReference>
<evidence type="ECO:0000259" key="1">
    <source>
        <dbReference type="Pfam" id="PF07715"/>
    </source>
</evidence>
<dbReference type="InterPro" id="IPR012910">
    <property type="entry name" value="Plug_dom"/>
</dbReference>
<dbReference type="Proteomes" id="UP000199297">
    <property type="component" value="Unassembled WGS sequence"/>
</dbReference>